<dbReference type="SUPFAM" id="SSF54189">
    <property type="entry name" value="Ribosomal proteins S24e, L23 and L15e"/>
    <property type="match status" value="1"/>
</dbReference>
<dbReference type="EMBL" id="NZBD01000004">
    <property type="protein sequence ID" value="MAG17989.1"/>
    <property type="molecule type" value="Genomic_DNA"/>
</dbReference>
<gene>
    <name evidence="3" type="primary">rps24e</name>
    <name evidence="5" type="ORF">CL944_00775</name>
</gene>
<dbReference type="InterPro" id="IPR012677">
    <property type="entry name" value="Nucleotide-bd_a/b_plait_sf"/>
</dbReference>
<feature type="compositionally biased region" description="Basic and acidic residues" evidence="4">
    <location>
        <begin position="89"/>
        <end position="103"/>
    </location>
</feature>
<dbReference type="GO" id="GO:0003735">
    <property type="term" value="F:structural constituent of ribosome"/>
    <property type="evidence" value="ECO:0007669"/>
    <property type="project" value="InterPro"/>
</dbReference>
<protein>
    <recommendedName>
        <fullName evidence="3">Small ribosomal subunit protein eS24</fullName>
    </recommendedName>
</protein>
<dbReference type="AlphaFoldDB" id="A0A2D6LP56"/>
<keyword evidence="1 3" id="KW-0689">Ribosomal protein</keyword>
<accession>A0A2D6LP56</accession>
<feature type="compositionally biased region" description="Basic and acidic residues" evidence="4">
    <location>
        <begin position="112"/>
        <end position="151"/>
    </location>
</feature>
<dbReference type="GO" id="GO:1990904">
    <property type="term" value="C:ribonucleoprotein complex"/>
    <property type="evidence" value="ECO:0007669"/>
    <property type="project" value="UniProtKB-KW"/>
</dbReference>
<evidence type="ECO:0000256" key="3">
    <source>
        <dbReference type="HAMAP-Rule" id="MF_00545"/>
    </source>
</evidence>
<evidence type="ECO:0000313" key="6">
    <source>
        <dbReference type="Proteomes" id="UP000226712"/>
    </source>
</evidence>
<dbReference type="HAMAP" id="MF_00545">
    <property type="entry name" value="Ribosomal_eS24"/>
    <property type="match status" value="1"/>
</dbReference>
<dbReference type="GO" id="GO:0006412">
    <property type="term" value="P:translation"/>
    <property type="evidence" value="ECO:0007669"/>
    <property type="project" value="UniProtKB-UniRule"/>
</dbReference>
<proteinExistence type="inferred from homology"/>
<dbReference type="InterPro" id="IPR001976">
    <property type="entry name" value="Ribosomal_eS24"/>
</dbReference>
<organism evidence="5 6">
    <name type="scientific">Candidatus Iainarchaeum sp</name>
    <dbReference type="NCBI Taxonomy" id="3101447"/>
    <lineage>
        <taxon>Archaea</taxon>
        <taxon>Candidatus Iainarchaeota</taxon>
        <taxon>Candidatus Iainarchaeia</taxon>
        <taxon>Candidatus Iainarchaeales</taxon>
        <taxon>Candidatus Iainarchaeaceae</taxon>
        <taxon>Candidatus Iainarchaeum</taxon>
    </lineage>
</organism>
<evidence type="ECO:0000256" key="2">
    <source>
        <dbReference type="ARBA" id="ARBA00023274"/>
    </source>
</evidence>
<dbReference type="Gene3D" id="3.30.70.330">
    <property type="match status" value="1"/>
</dbReference>
<evidence type="ECO:0000256" key="1">
    <source>
        <dbReference type="ARBA" id="ARBA00022980"/>
    </source>
</evidence>
<evidence type="ECO:0000256" key="4">
    <source>
        <dbReference type="SAM" id="MobiDB-lite"/>
    </source>
</evidence>
<dbReference type="GO" id="GO:0005840">
    <property type="term" value="C:ribosome"/>
    <property type="evidence" value="ECO:0007669"/>
    <property type="project" value="UniProtKB-KW"/>
</dbReference>
<comment type="caution">
    <text evidence="5">The sequence shown here is derived from an EMBL/GenBank/DDBJ whole genome shotgun (WGS) entry which is preliminary data.</text>
</comment>
<evidence type="ECO:0000313" key="5">
    <source>
        <dbReference type="EMBL" id="MAG17989.1"/>
    </source>
</evidence>
<dbReference type="Pfam" id="PF01282">
    <property type="entry name" value="Ribosomal_S24e"/>
    <property type="match status" value="1"/>
</dbReference>
<name>A0A2D6LP56_9ARCH</name>
<dbReference type="Proteomes" id="UP000226712">
    <property type="component" value="Unassembled WGS sequence"/>
</dbReference>
<dbReference type="InterPro" id="IPR012678">
    <property type="entry name" value="Ribosomal_uL23/eL15/eS24_sf"/>
</dbReference>
<comment type="similarity">
    <text evidence="3">Belongs to the eukaryotic ribosomal protein eS24 family.</text>
</comment>
<feature type="region of interest" description="Disordered" evidence="4">
    <location>
        <begin position="89"/>
        <end position="151"/>
    </location>
</feature>
<sequence length="151" mass="17005">MIIQIESKNENPVLNREEVSFIVKETEATPSRQEIRKQVAAQANADEKLLVVDVLDTSYGTSELKGVARIYKNEAEMKKTELKHILVRNFGKDEKAEEKKEAPAAEGTAKAESPEKKEEVKKETAEEKPKEDKAAAKESPKVEEKPVEEKK</sequence>
<keyword evidence="2 3" id="KW-0687">Ribonucleoprotein</keyword>
<reference evidence="6" key="1">
    <citation type="submission" date="2017-09" db="EMBL/GenBank/DDBJ databases">
        <title>The Reconstruction of 2,631 Draft Metagenome-Assembled Genomes from the Global Oceans.</title>
        <authorList>
            <person name="Tully B.J."/>
            <person name="Graham E.D."/>
            <person name="Heidelberg J.F."/>
        </authorList>
    </citation>
    <scope>NUCLEOTIDE SEQUENCE [LARGE SCALE GENOMIC DNA]</scope>
</reference>